<dbReference type="STRING" id="397945.Aave_1716"/>
<feature type="region of interest" description="Disordered" evidence="1">
    <location>
        <begin position="397"/>
        <end position="469"/>
    </location>
</feature>
<dbReference type="OrthoDB" id="7032350at2"/>
<feature type="compositionally biased region" description="Polar residues" evidence="1">
    <location>
        <begin position="265"/>
        <end position="278"/>
    </location>
</feature>
<feature type="region of interest" description="Disordered" evidence="1">
    <location>
        <begin position="107"/>
        <end position="146"/>
    </location>
</feature>
<reference evidence="2" key="1">
    <citation type="submission" date="2006-12" db="EMBL/GenBank/DDBJ databases">
        <title>Complete sequence of Acidovorax avenae subsp. citrulli AAC00-1.</title>
        <authorList>
            <consortium name="US DOE Joint Genome Institute"/>
            <person name="Copeland A."/>
            <person name="Lucas S."/>
            <person name="Lapidus A."/>
            <person name="Barry K."/>
            <person name="Detter J.C."/>
            <person name="Glavina del Rio T."/>
            <person name="Dalin E."/>
            <person name="Tice H."/>
            <person name="Pitluck S."/>
            <person name="Kiss H."/>
            <person name="Brettin T."/>
            <person name="Bruce D."/>
            <person name="Han C."/>
            <person name="Tapia R."/>
            <person name="Gilna P."/>
            <person name="Schmutz J."/>
            <person name="Larimer F."/>
            <person name="Land M."/>
            <person name="Hauser L."/>
            <person name="Kyrpides N."/>
            <person name="Kim E."/>
            <person name="Stahl D."/>
            <person name="Richardson P."/>
        </authorList>
    </citation>
    <scope>NUCLEOTIDE SEQUENCE</scope>
    <source>
        <strain evidence="2">AAC00-1</strain>
    </source>
</reference>
<feature type="compositionally biased region" description="Low complexity" evidence="1">
    <location>
        <begin position="199"/>
        <end position="231"/>
    </location>
</feature>
<dbReference type="RefSeq" id="WP_011794851.1">
    <property type="nucleotide sequence ID" value="NC_008752.1"/>
</dbReference>
<organism evidence="2 3">
    <name type="scientific">Paracidovorax citrulli (strain AAC00-1)</name>
    <name type="common">Acidovorax citrulli</name>
    <dbReference type="NCBI Taxonomy" id="397945"/>
    <lineage>
        <taxon>Bacteria</taxon>
        <taxon>Pseudomonadati</taxon>
        <taxon>Pseudomonadota</taxon>
        <taxon>Betaproteobacteria</taxon>
        <taxon>Burkholderiales</taxon>
        <taxon>Comamonadaceae</taxon>
        <taxon>Paracidovorax</taxon>
    </lineage>
</organism>
<protein>
    <submittedName>
        <fullName evidence="2">Uncharacterized protein</fullName>
    </submittedName>
</protein>
<gene>
    <name evidence="2" type="ordered locus">Aave_1716</name>
</gene>
<evidence type="ECO:0000313" key="3">
    <source>
        <dbReference type="Proteomes" id="UP000002596"/>
    </source>
</evidence>
<evidence type="ECO:0000256" key="1">
    <source>
        <dbReference type="SAM" id="MobiDB-lite"/>
    </source>
</evidence>
<dbReference type="EMBL" id="CP000512">
    <property type="protein sequence ID" value="ABM32303.1"/>
    <property type="molecule type" value="Genomic_DNA"/>
</dbReference>
<dbReference type="HOGENOM" id="CLU_426373_0_0_4"/>
<accession>A1TMW5</accession>
<dbReference type="eggNOG" id="ENOG5033Y1I">
    <property type="taxonomic scope" value="Bacteria"/>
</dbReference>
<feature type="region of interest" description="Disordered" evidence="1">
    <location>
        <begin position="179"/>
        <end position="310"/>
    </location>
</feature>
<feature type="compositionally biased region" description="Gly residues" evidence="1">
    <location>
        <begin position="17"/>
        <end position="28"/>
    </location>
</feature>
<evidence type="ECO:0000313" key="2">
    <source>
        <dbReference type="EMBL" id="ABM32303.1"/>
    </source>
</evidence>
<dbReference type="KEGG" id="aav:Aave_1716"/>
<feature type="compositionally biased region" description="Low complexity" evidence="1">
    <location>
        <begin position="421"/>
        <end position="438"/>
    </location>
</feature>
<dbReference type="AlphaFoldDB" id="A1TMW5"/>
<feature type="compositionally biased region" description="Low complexity" evidence="1">
    <location>
        <begin position="135"/>
        <end position="146"/>
    </location>
</feature>
<sequence length="741" mass="75519">MRGFQPAAHRAAKTSGYAGGGVVRGPGTGTSDDVQDAVAPGTYIMPADSTQQVGAQNLETMGARGFQPGRKVAVNLSNGEFKLPPEQVHAIGVQALDQMKDATHAPVRGFSPGARPPAPPEPRFFFANGGLVSDPPQSAAATAAQPAAPAPAAAAAAPGAPMGWAERNAQRSLEVTASSIMPSADRDAAQSKLASMSQPANTAPPGTAPTPLGSTTPVSAAPAAVGFPAPALQRPPGLPPATTYATRPSFADGGVVKDEERRKQISPSNIYPQGSPSAGRSPYVGAAPEAEPQTRGFSPRPSGQSDQRAAGPSELYMQDRAQELKDQVSSGNYAQAAGTAARTAVQGLGMYGLELADKVSEPIIGAARGFGSGLFGTVDAAPAPAAAPAAADAPAAAPTASPAARGFAPGMAEESRRSVMQQAGAQPATAQAATGSAAEVRPGVFEHGRGQFSDQATGMNFPRGFSGRPTAAADAAAESMVRGFAPGMRPQPEDSPVRGFQPGAFSAPVARHSGNDWQARNDLRNAQVSASSIMNNGGRWDQHKGMSPEAATAAAMTNADLAARAAQPGMDTEAMRQNAALAREEMQQAGETQRAGARAAVEAQRTGIAAQQAATQRRSVDSQVEAQGYANRIAAQQEQLRGVLVDPTASEAAKAQAQRALRALAGQGQNDWRVQVTPAVKNADGSTSEGSVLRYNQATGDVQRVDVGQGSALPAGMKKLVGTSGGKPVYEDASGKRFVAS</sequence>
<dbReference type="Proteomes" id="UP000002596">
    <property type="component" value="Chromosome"/>
</dbReference>
<proteinExistence type="predicted"/>
<feature type="region of interest" description="Disordered" evidence="1">
    <location>
        <begin position="1"/>
        <end position="35"/>
    </location>
</feature>
<name>A1TMW5_PARC0</name>